<evidence type="ECO:0000256" key="11">
    <source>
        <dbReference type="ARBA" id="ARBA00023136"/>
    </source>
</evidence>
<keyword evidence="15" id="KW-1185">Reference proteome</keyword>
<keyword evidence="4" id="KW-0813">Transport</keyword>
<evidence type="ECO:0000313" key="14">
    <source>
        <dbReference type="Ensembl" id="ENSACLP00000061715.1"/>
    </source>
</evidence>
<dbReference type="PROSITE" id="PS00211">
    <property type="entry name" value="ABC_TRANSPORTER_1"/>
    <property type="match status" value="1"/>
</dbReference>
<comment type="subcellular location">
    <subcellularLocation>
        <location evidence="2">Cell membrane</location>
    </subcellularLocation>
    <subcellularLocation>
        <location evidence="1">Endomembrane system</location>
        <topology evidence="1">Multi-pass membrane protein</topology>
    </subcellularLocation>
</comment>
<feature type="transmembrane region" description="Helical" evidence="12">
    <location>
        <begin position="559"/>
        <end position="577"/>
    </location>
</feature>
<organism evidence="14 15">
    <name type="scientific">Astatotilapia calliptera</name>
    <name type="common">Eastern happy</name>
    <name type="synonym">Chromis callipterus</name>
    <dbReference type="NCBI Taxonomy" id="8154"/>
    <lineage>
        <taxon>Eukaryota</taxon>
        <taxon>Metazoa</taxon>
        <taxon>Chordata</taxon>
        <taxon>Craniata</taxon>
        <taxon>Vertebrata</taxon>
        <taxon>Euteleostomi</taxon>
        <taxon>Actinopterygii</taxon>
        <taxon>Neopterygii</taxon>
        <taxon>Teleostei</taxon>
        <taxon>Neoteleostei</taxon>
        <taxon>Acanthomorphata</taxon>
        <taxon>Ovalentaria</taxon>
        <taxon>Cichlomorphae</taxon>
        <taxon>Cichliformes</taxon>
        <taxon>Cichlidae</taxon>
        <taxon>African cichlids</taxon>
        <taxon>Pseudocrenilabrinae</taxon>
        <taxon>Haplochromini</taxon>
        <taxon>Astatotilapia</taxon>
    </lineage>
</organism>
<dbReference type="InterPro" id="IPR013525">
    <property type="entry name" value="ABC2_TM"/>
</dbReference>
<dbReference type="GO" id="GO:0042632">
    <property type="term" value="P:cholesterol homeostasis"/>
    <property type="evidence" value="ECO:0007669"/>
    <property type="project" value="TreeGrafter"/>
</dbReference>
<dbReference type="InterPro" id="IPR003593">
    <property type="entry name" value="AAA+_ATPase"/>
</dbReference>
<evidence type="ECO:0000259" key="13">
    <source>
        <dbReference type="PROSITE" id="PS50893"/>
    </source>
</evidence>
<comment type="similarity">
    <text evidence="3">Belongs to the ABC transporter superfamily. ABCG family. Eye pigment precursor importer (TC 3.A.1.204) subfamily.</text>
</comment>
<feature type="transmembrane region" description="Helical" evidence="12">
    <location>
        <begin position="608"/>
        <end position="630"/>
    </location>
</feature>
<dbReference type="GO" id="GO:0005886">
    <property type="term" value="C:plasma membrane"/>
    <property type="evidence" value="ECO:0007669"/>
    <property type="project" value="UniProtKB-SubCell"/>
</dbReference>
<keyword evidence="11 12" id="KW-0472">Membrane</keyword>
<dbReference type="FunFam" id="3.40.50.300:FF:000267">
    <property type="entry name" value="ATP-binding cassette, sub-family G (WHITE), member 1"/>
    <property type="match status" value="1"/>
</dbReference>
<dbReference type="GO" id="GO:0034041">
    <property type="term" value="F:ABC-type sterol transporter activity"/>
    <property type="evidence" value="ECO:0007669"/>
    <property type="project" value="TreeGrafter"/>
</dbReference>
<evidence type="ECO:0000256" key="1">
    <source>
        <dbReference type="ARBA" id="ARBA00004127"/>
    </source>
</evidence>
<dbReference type="GeneTree" id="ENSGT00940000157853"/>
<feature type="transmembrane region" description="Helical" evidence="12">
    <location>
        <begin position="525"/>
        <end position="547"/>
    </location>
</feature>
<reference evidence="14" key="1">
    <citation type="submission" date="2018-05" db="EMBL/GenBank/DDBJ databases">
        <authorList>
            <person name="Datahose"/>
        </authorList>
    </citation>
    <scope>NUCLEOTIDE SEQUENCE</scope>
</reference>
<evidence type="ECO:0000256" key="9">
    <source>
        <dbReference type="ARBA" id="ARBA00022967"/>
    </source>
</evidence>
<proteinExistence type="inferred from homology"/>
<evidence type="ECO:0000256" key="3">
    <source>
        <dbReference type="ARBA" id="ARBA00005814"/>
    </source>
</evidence>
<dbReference type="SUPFAM" id="SSF52540">
    <property type="entry name" value="P-loop containing nucleoside triphosphate hydrolases"/>
    <property type="match status" value="1"/>
</dbReference>
<evidence type="ECO:0000256" key="8">
    <source>
        <dbReference type="ARBA" id="ARBA00022840"/>
    </source>
</evidence>
<feature type="transmembrane region" description="Helical" evidence="12">
    <location>
        <begin position="388"/>
        <end position="405"/>
    </location>
</feature>
<protein>
    <recommendedName>
        <fullName evidence="13">ABC transporter domain-containing protein</fullName>
    </recommendedName>
</protein>
<dbReference type="InterPro" id="IPR050352">
    <property type="entry name" value="ABCG_transporters"/>
</dbReference>
<dbReference type="GO" id="GO:0033344">
    <property type="term" value="P:cholesterol efflux"/>
    <property type="evidence" value="ECO:0007669"/>
    <property type="project" value="UniProtKB-ARBA"/>
</dbReference>
<feature type="transmembrane region" description="Helical" evidence="12">
    <location>
        <begin position="460"/>
        <end position="484"/>
    </location>
</feature>
<accession>A0AAX7TYY3</accession>
<keyword evidence="6 12" id="KW-0812">Transmembrane</keyword>
<evidence type="ECO:0000256" key="12">
    <source>
        <dbReference type="SAM" id="Phobius"/>
    </source>
</evidence>
<dbReference type="InterPro" id="IPR027417">
    <property type="entry name" value="P-loop_NTPase"/>
</dbReference>
<dbReference type="InterPro" id="IPR043926">
    <property type="entry name" value="ABCG_dom"/>
</dbReference>
<dbReference type="Pfam" id="PF01061">
    <property type="entry name" value="ABC2_membrane"/>
    <property type="match status" value="1"/>
</dbReference>
<dbReference type="SMART" id="SM00382">
    <property type="entry name" value="AAA"/>
    <property type="match status" value="1"/>
</dbReference>
<keyword evidence="5" id="KW-1003">Cell membrane</keyword>
<keyword evidence="10 12" id="KW-1133">Transmembrane helix</keyword>
<dbReference type="PANTHER" id="PTHR48041:SF75">
    <property type="entry name" value="ATP-BINDING CASSETTE SUB-FAMILY G MEMBER 4"/>
    <property type="match status" value="1"/>
</dbReference>
<dbReference type="Pfam" id="PF00005">
    <property type="entry name" value="ABC_tran"/>
    <property type="match status" value="1"/>
</dbReference>
<dbReference type="PROSITE" id="PS50893">
    <property type="entry name" value="ABC_TRANSPORTER_2"/>
    <property type="match status" value="1"/>
</dbReference>
<evidence type="ECO:0000256" key="5">
    <source>
        <dbReference type="ARBA" id="ARBA00022475"/>
    </source>
</evidence>
<dbReference type="Proteomes" id="UP000265100">
    <property type="component" value="Chromosome 10"/>
</dbReference>
<dbReference type="Ensembl" id="ENSACLT00000061815.1">
    <property type="protein sequence ID" value="ENSACLP00000061715.1"/>
    <property type="gene ID" value="ENSACLG00000015038.2"/>
</dbReference>
<evidence type="ECO:0000256" key="10">
    <source>
        <dbReference type="ARBA" id="ARBA00022989"/>
    </source>
</evidence>
<evidence type="ECO:0000256" key="6">
    <source>
        <dbReference type="ARBA" id="ARBA00022692"/>
    </source>
</evidence>
<dbReference type="InterPro" id="IPR017871">
    <property type="entry name" value="ABC_transporter-like_CS"/>
</dbReference>
<dbReference type="Pfam" id="PF19055">
    <property type="entry name" value="ABC2_membrane_7"/>
    <property type="match status" value="1"/>
</dbReference>
<dbReference type="GO" id="GO:0016887">
    <property type="term" value="F:ATP hydrolysis activity"/>
    <property type="evidence" value="ECO:0007669"/>
    <property type="project" value="InterPro"/>
</dbReference>
<reference evidence="14" key="2">
    <citation type="submission" date="2025-08" db="UniProtKB">
        <authorList>
            <consortium name="Ensembl"/>
        </authorList>
    </citation>
    <scope>IDENTIFICATION</scope>
</reference>
<dbReference type="PANTHER" id="PTHR48041">
    <property type="entry name" value="ABC TRANSPORTER G FAMILY MEMBER 28"/>
    <property type="match status" value="1"/>
</dbReference>
<evidence type="ECO:0000256" key="4">
    <source>
        <dbReference type="ARBA" id="ARBA00022448"/>
    </source>
</evidence>
<evidence type="ECO:0000313" key="15">
    <source>
        <dbReference type="Proteomes" id="UP000265100"/>
    </source>
</evidence>
<reference evidence="14" key="3">
    <citation type="submission" date="2025-09" db="UniProtKB">
        <authorList>
            <consortium name="Ensembl"/>
        </authorList>
    </citation>
    <scope>IDENTIFICATION</scope>
</reference>
<dbReference type="InterPro" id="IPR003439">
    <property type="entry name" value="ABC_transporter-like_ATP-bd"/>
</dbReference>
<dbReference type="CDD" id="cd03213">
    <property type="entry name" value="ABCG_EPDR"/>
    <property type="match status" value="1"/>
</dbReference>
<evidence type="ECO:0000256" key="2">
    <source>
        <dbReference type="ARBA" id="ARBA00004236"/>
    </source>
</evidence>
<feature type="transmembrane region" description="Helical" evidence="12">
    <location>
        <begin position="417"/>
        <end position="440"/>
    </location>
</feature>
<dbReference type="GO" id="GO:0012505">
    <property type="term" value="C:endomembrane system"/>
    <property type="evidence" value="ECO:0007669"/>
    <property type="project" value="UniProtKB-SubCell"/>
</dbReference>
<sequence length="638" mass="71895">IKCIYTIFSPMHQYPFSMAEKTIEQGSVSIPMEETKLHGGAPQEAPLLTHLKKVENHITEAQRFSHLPRRSAVDLEFNELSYTIREGPWWRRRGYKALLKCLSGRFNSRELIGIMGPSGAGKSTLMNILAGYRETGMKGTILVNGRPRDLRTFRKMSCYIMQDDMLLPHLTAREAMMVSANLKLNESMQVKKELVDEILTALGLQECAQTRTISLSGGQCKRLAIALELVNNPPVMFFDEPTSGLDSASCFQVVSLMKSLAQGGRTIICTIHQPSAKLFEMFDKLYILSQGQCIYKGTVPYLIPYLKNLGLHCPTYHNPADFIIEVASGEYGDLNPVLFDAVQGGLCSEEGTLEKHSFATSTFTQFCILFKRTFITICRDTVLTHLRVMSHLSIGVLIGLLYLKIGNDASKVFNNTGFLFFSMLFLMFAALMPTVLTFPLEMSVFVREHLNYWYSLKAYYLAKTMADIPFQVICPIMYCSIVYWMTEQPAEVGRYLLFMALSTSTALVAQSLGLLIGAASTSLQVATFVGPVTAIPVLLFSGFFVNFDTIPKYLQWSSYVSYVRYGFEGVILSIYGMNRSELECPDPVCKFQKPEEVLQLLDVEDAKLYVDFMVLGVFFLILRLATYLVLRYKVKSER</sequence>
<keyword evidence="7" id="KW-0547">Nucleotide-binding</keyword>
<keyword evidence="8" id="KW-0067">ATP-binding</keyword>
<feature type="domain" description="ABC transporter" evidence="13">
    <location>
        <begin position="75"/>
        <end position="315"/>
    </location>
</feature>
<evidence type="ECO:0000256" key="7">
    <source>
        <dbReference type="ARBA" id="ARBA00022741"/>
    </source>
</evidence>
<keyword evidence="9" id="KW-1278">Translocase</keyword>
<dbReference type="GO" id="GO:0005524">
    <property type="term" value="F:ATP binding"/>
    <property type="evidence" value="ECO:0007669"/>
    <property type="project" value="UniProtKB-KW"/>
</dbReference>
<name>A0AAX7TYY3_ASTCA</name>
<dbReference type="AlphaFoldDB" id="A0AAX7TYY3"/>
<dbReference type="Gene3D" id="3.40.50.300">
    <property type="entry name" value="P-loop containing nucleotide triphosphate hydrolases"/>
    <property type="match status" value="1"/>
</dbReference>
<feature type="transmembrane region" description="Helical" evidence="12">
    <location>
        <begin position="496"/>
        <end position="519"/>
    </location>
</feature>